<sequence length="63" mass="6508">ALELVIGAVGEPAGPARAEVIQCWAGINGLLALAARGLIESSEANRLIDQVRARCAENLATPQ</sequence>
<dbReference type="EMBL" id="JAGXOE010000343">
    <property type="protein sequence ID" value="MBS4104654.1"/>
    <property type="molecule type" value="Genomic_DNA"/>
</dbReference>
<protein>
    <recommendedName>
        <fullName evidence="3">TetR family transcriptional regulator</fullName>
    </recommendedName>
</protein>
<organism evidence="1 2">
    <name type="scientific">Tsukamurella paurometabola</name>
    <name type="common">Corynebacterium paurometabolum</name>
    <dbReference type="NCBI Taxonomy" id="2061"/>
    <lineage>
        <taxon>Bacteria</taxon>
        <taxon>Bacillati</taxon>
        <taxon>Actinomycetota</taxon>
        <taxon>Actinomycetes</taxon>
        <taxon>Mycobacteriales</taxon>
        <taxon>Tsukamurellaceae</taxon>
        <taxon>Tsukamurella</taxon>
    </lineage>
</organism>
<keyword evidence="2" id="KW-1185">Reference proteome</keyword>
<feature type="non-terminal residue" evidence="1">
    <location>
        <position position="1"/>
    </location>
</feature>
<proteinExistence type="predicted"/>
<gene>
    <name evidence="1" type="ORF">KFZ73_25920</name>
</gene>
<reference evidence="1 2" key="1">
    <citation type="submission" date="2021-04" db="EMBL/GenBank/DDBJ databases">
        <title>Whole genome sequence analysis of a thiophenic sulfur metabolizing bacteria.</title>
        <authorList>
            <person name="Akhtar N."/>
            <person name="Akram J."/>
            <person name="Aslam A."/>
        </authorList>
    </citation>
    <scope>NUCLEOTIDE SEQUENCE [LARGE SCALE GENOMIC DNA]</scope>
    <source>
        <strain evidence="1 2">3OW</strain>
    </source>
</reference>
<evidence type="ECO:0000313" key="2">
    <source>
        <dbReference type="Proteomes" id="UP000676853"/>
    </source>
</evidence>
<evidence type="ECO:0000313" key="1">
    <source>
        <dbReference type="EMBL" id="MBS4104654.1"/>
    </source>
</evidence>
<comment type="caution">
    <text evidence="1">The sequence shown here is derived from an EMBL/GenBank/DDBJ whole genome shotgun (WGS) entry which is preliminary data.</text>
</comment>
<accession>A0ABS5NK32</accession>
<dbReference type="Proteomes" id="UP000676853">
    <property type="component" value="Unassembled WGS sequence"/>
</dbReference>
<name>A0ABS5NK32_TSUPA</name>
<evidence type="ECO:0008006" key="3">
    <source>
        <dbReference type="Google" id="ProtNLM"/>
    </source>
</evidence>